<keyword evidence="1" id="KW-0812">Transmembrane</keyword>
<keyword evidence="1" id="KW-1133">Transmembrane helix</keyword>
<reference evidence="3" key="2">
    <citation type="submission" date="2021-04" db="EMBL/GenBank/DDBJ databases">
        <authorList>
            <person name="Gilroy R."/>
        </authorList>
    </citation>
    <scope>NUCLEOTIDE SEQUENCE</scope>
    <source>
        <strain evidence="3">CHK192-8294</strain>
    </source>
</reference>
<organism evidence="3 4">
    <name type="scientific">Candidatus Flavonifractor intestinigallinarum</name>
    <dbReference type="NCBI Taxonomy" id="2838586"/>
    <lineage>
        <taxon>Bacteria</taxon>
        <taxon>Bacillati</taxon>
        <taxon>Bacillota</taxon>
        <taxon>Clostridia</taxon>
        <taxon>Eubacteriales</taxon>
        <taxon>Oscillospiraceae</taxon>
        <taxon>Flavonifractor</taxon>
    </lineage>
</organism>
<sequence length="732" mass="81616">MEELFLTLVNLSLTTSWLVLAILALRLLLRRAPRWSFCLLWGLVALRLMFPFSLESPFSLIPSAQPLPQDILYTAAPQIQSGIPAVNSIVNPILQDTLSPTVGASVNPTQVLSFLFSRIWLMGMAFLLLYALVSTLLLKRRLSTATLLEDNIRQSECVGSPFVLGLFRPVIYLPYHIPDQDLAYVLAHERSHIRRLDHWWKLLGFVLLAIYWFNPLMWVAYLLFCRDMEGACDEKVIRTLNLEERRGYSTALLNCSIRRRPVAPCPLAFGESGVKNRVKSVMGYKKPAFWIVVIALIACGAAALCFLTSPKEPTVYDVLTQDGYEVLDQEQVDLTLTVPKSALTDDCYTGDGHTFADGQVVVWQDDATTIYLHNVMPSNESDELLYMTFDCSYRFSNCGSFVTPLQATEGSSVGTLLLLRSKILRDGTTTYPDALNLRGYGSGAKFTFYVSKDACIAAQDTLMIDVICNQVQYAKEGYETSGNQLSSAGLYCYEGDGFGGDFTITLRADGSFTYYEGNLSSYIGAGQWSISGDILTLKDETGVSKVNHFRMEGNDLIFLAKDSTNFIYVEVADGAVFSKNSEVSDPFPSTLSAEIHGTTFLYDSAEYNLSQRNSAINAITNQYQIGDYLIFEGHTRPQNGVYCIFNTVTQAFEPDIQGANLTWYGNDIRSIVYSFWSDVYAYDSTLLASLPLNEGDHINGLRYLDDPTQLEVQIMTVSGDSYTELIQLTNAQ</sequence>
<feature type="domain" description="Peptidase M56" evidence="2">
    <location>
        <begin position="7"/>
        <end position="280"/>
    </location>
</feature>
<dbReference type="Pfam" id="PF05569">
    <property type="entry name" value="Peptidase_M56"/>
    <property type="match status" value="1"/>
</dbReference>
<comment type="caution">
    <text evidence="3">The sequence shown here is derived from an EMBL/GenBank/DDBJ whole genome shotgun (WGS) entry which is preliminary data.</text>
</comment>
<dbReference type="PANTHER" id="PTHR34978">
    <property type="entry name" value="POSSIBLE SENSOR-TRANSDUCER PROTEIN BLAR"/>
    <property type="match status" value="1"/>
</dbReference>
<dbReference type="CDD" id="cd07341">
    <property type="entry name" value="M56_BlaR1_MecR1_like"/>
    <property type="match status" value="1"/>
</dbReference>
<reference evidence="3" key="1">
    <citation type="journal article" date="2021" name="PeerJ">
        <title>Extensive microbial diversity within the chicken gut microbiome revealed by metagenomics and culture.</title>
        <authorList>
            <person name="Gilroy R."/>
            <person name="Ravi A."/>
            <person name="Getino M."/>
            <person name="Pursley I."/>
            <person name="Horton D.L."/>
            <person name="Alikhan N.F."/>
            <person name="Baker D."/>
            <person name="Gharbi K."/>
            <person name="Hall N."/>
            <person name="Watson M."/>
            <person name="Adriaenssens E.M."/>
            <person name="Foster-Nyarko E."/>
            <person name="Jarju S."/>
            <person name="Secka A."/>
            <person name="Antonio M."/>
            <person name="Oren A."/>
            <person name="Chaudhuri R.R."/>
            <person name="La Ragione R."/>
            <person name="Hildebrand F."/>
            <person name="Pallen M.J."/>
        </authorList>
    </citation>
    <scope>NUCLEOTIDE SEQUENCE</scope>
    <source>
        <strain evidence="3">CHK192-8294</strain>
    </source>
</reference>
<evidence type="ECO:0000256" key="1">
    <source>
        <dbReference type="SAM" id="Phobius"/>
    </source>
</evidence>
<dbReference type="InterPro" id="IPR008756">
    <property type="entry name" value="Peptidase_M56"/>
</dbReference>
<feature type="transmembrane region" description="Helical" evidence="1">
    <location>
        <begin position="6"/>
        <end position="28"/>
    </location>
</feature>
<dbReference type="InterPro" id="IPR052173">
    <property type="entry name" value="Beta-lactam_resp_regulator"/>
</dbReference>
<name>A0A9D2MLV7_9FIRM</name>
<evidence type="ECO:0000259" key="2">
    <source>
        <dbReference type="Pfam" id="PF05569"/>
    </source>
</evidence>
<dbReference type="PANTHER" id="PTHR34978:SF3">
    <property type="entry name" value="SLR0241 PROTEIN"/>
    <property type="match status" value="1"/>
</dbReference>
<evidence type="ECO:0000313" key="3">
    <source>
        <dbReference type="EMBL" id="HJB80602.1"/>
    </source>
</evidence>
<proteinExistence type="predicted"/>
<dbReference type="AlphaFoldDB" id="A0A9D2MLV7"/>
<accession>A0A9D2MLV7</accession>
<gene>
    <name evidence="3" type="ORF">H9712_06435</name>
</gene>
<keyword evidence="1" id="KW-0472">Membrane</keyword>
<protein>
    <recommendedName>
        <fullName evidence="2">Peptidase M56 domain-containing protein</fullName>
    </recommendedName>
</protein>
<dbReference type="EMBL" id="DWXO01000062">
    <property type="protein sequence ID" value="HJB80602.1"/>
    <property type="molecule type" value="Genomic_DNA"/>
</dbReference>
<feature type="transmembrane region" description="Helical" evidence="1">
    <location>
        <begin position="288"/>
        <end position="307"/>
    </location>
</feature>
<feature type="transmembrane region" description="Helical" evidence="1">
    <location>
        <begin position="202"/>
        <end position="224"/>
    </location>
</feature>
<feature type="transmembrane region" description="Helical" evidence="1">
    <location>
        <begin position="35"/>
        <end position="54"/>
    </location>
</feature>
<dbReference type="Proteomes" id="UP000823921">
    <property type="component" value="Unassembled WGS sequence"/>
</dbReference>
<feature type="transmembrane region" description="Helical" evidence="1">
    <location>
        <begin position="119"/>
        <end position="138"/>
    </location>
</feature>
<evidence type="ECO:0000313" key="4">
    <source>
        <dbReference type="Proteomes" id="UP000823921"/>
    </source>
</evidence>